<evidence type="ECO:0000256" key="1">
    <source>
        <dbReference type="ARBA" id="ARBA00004496"/>
    </source>
</evidence>
<dbReference type="AlphaFoldDB" id="A0AAD5DLB5"/>
<accession>A0AAD5DLB5</accession>
<evidence type="ECO:0000313" key="7">
    <source>
        <dbReference type="Proteomes" id="UP001205105"/>
    </source>
</evidence>
<dbReference type="FunFam" id="2.60.40.790:FF:000001">
    <property type="entry name" value="Nuclear migration protein nudC"/>
    <property type="match status" value="1"/>
</dbReference>
<organism evidence="6 7">
    <name type="scientific">Chlorella ohadii</name>
    <dbReference type="NCBI Taxonomy" id="2649997"/>
    <lineage>
        <taxon>Eukaryota</taxon>
        <taxon>Viridiplantae</taxon>
        <taxon>Chlorophyta</taxon>
        <taxon>core chlorophytes</taxon>
        <taxon>Trebouxiophyceae</taxon>
        <taxon>Chlorellales</taxon>
        <taxon>Chlorellaceae</taxon>
        <taxon>Chlorella clade</taxon>
        <taxon>Chlorella</taxon>
    </lineage>
</organism>
<dbReference type="GO" id="GO:0005737">
    <property type="term" value="C:cytoplasm"/>
    <property type="evidence" value="ECO:0007669"/>
    <property type="project" value="UniProtKB-SubCell"/>
</dbReference>
<name>A0AAD5DLB5_9CHLO</name>
<gene>
    <name evidence="6" type="ORF">COHA_007861</name>
</gene>
<evidence type="ECO:0000256" key="2">
    <source>
        <dbReference type="ARBA" id="ARBA00022490"/>
    </source>
</evidence>
<keyword evidence="2" id="KW-0963">Cytoplasm</keyword>
<dbReference type="PANTHER" id="PTHR12356:SF3">
    <property type="entry name" value="NUCLEAR MIGRATION PROTEIN NUDC"/>
    <property type="match status" value="1"/>
</dbReference>
<comment type="subcellular location">
    <subcellularLocation>
        <location evidence="1">Cytoplasm</location>
    </subcellularLocation>
</comment>
<dbReference type="GO" id="GO:0051082">
    <property type="term" value="F:unfolded protein binding"/>
    <property type="evidence" value="ECO:0007669"/>
    <property type="project" value="TreeGrafter"/>
</dbReference>
<dbReference type="PANTHER" id="PTHR12356">
    <property type="entry name" value="NUCLEAR MOVEMENT PROTEIN NUDC"/>
    <property type="match status" value="1"/>
</dbReference>
<feature type="compositionally biased region" description="Low complexity" evidence="4">
    <location>
        <begin position="110"/>
        <end position="120"/>
    </location>
</feature>
<feature type="region of interest" description="Disordered" evidence="4">
    <location>
        <begin position="110"/>
        <end position="135"/>
    </location>
</feature>
<dbReference type="Pfam" id="PF04969">
    <property type="entry name" value="CS"/>
    <property type="match status" value="1"/>
</dbReference>
<reference evidence="6" key="1">
    <citation type="submission" date="2020-11" db="EMBL/GenBank/DDBJ databases">
        <title>Chlorella ohadii genome sequencing and assembly.</title>
        <authorList>
            <person name="Murik O."/>
            <person name="Treves H."/>
            <person name="Kedem I."/>
            <person name="Shotland Y."/>
            <person name="Kaplan A."/>
        </authorList>
    </citation>
    <scope>NUCLEOTIDE SEQUENCE</scope>
    <source>
        <strain evidence="6">1</strain>
    </source>
</reference>
<comment type="caution">
    <text evidence="6">The sequence shown here is derived from an EMBL/GenBank/DDBJ whole genome shotgun (WGS) entry which is preliminary data.</text>
</comment>
<proteinExistence type="predicted"/>
<evidence type="ECO:0000259" key="5">
    <source>
        <dbReference type="PROSITE" id="PS51203"/>
    </source>
</evidence>
<dbReference type="PROSITE" id="PS51203">
    <property type="entry name" value="CS"/>
    <property type="match status" value="1"/>
</dbReference>
<sequence>MIEEIDSTAYNKHYLEKVYNEVGSDPQAFLAAALDFLKQESSFFGQPGAADTVASLVQARLPAGGAAAAAVPRAAPAAPAAAAAAAPPAADAQQAAAAAAPAAAAKAQPAEQAAAEAAGPSTLTPNDGNGADLGRYSWTQSLPEVVVSVPVPPGSKGRACDVVIGRDKLRVGLRGQPPVLDGPLFAAVKPDDCLWNLVDGRQLEVTLAKADAMQWWRCVVHGEPEIDVQKVEPEASKLTDLDPEMRATVEKMMWDQRQKALGLPTSEEQRKADIMKQFMAQHPEMDFSNAKIDLG</sequence>
<evidence type="ECO:0000256" key="3">
    <source>
        <dbReference type="ARBA" id="ARBA00053226"/>
    </source>
</evidence>
<dbReference type="InterPro" id="IPR037898">
    <property type="entry name" value="NudC_fam"/>
</dbReference>
<dbReference type="Gene3D" id="2.60.40.790">
    <property type="match status" value="1"/>
</dbReference>
<keyword evidence="7" id="KW-1185">Reference proteome</keyword>
<dbReference type="SUPFAM" id="SSF49764">
    <property type="entry name" value="HSP20-like chaperones"/>
    <property type="match status" value="1"/>
</dbReference>
<dbReference type="Proteomes" id="UP001205105">
    <property type="component" value="Unassembled WGS sequence"/>
</dbReference>
<dbReference type="CDD" id="cd06467">
    <property type="entry name" value="p23_NUDC_like"/>
    <property type="match status" value="1"/>
</dbReference>
<evidence type="ECO:0000313" key="6">
    <source>
        <dbReference type="EMBL" id="KAI7838291.1"/>
    </source>
</evidence>
<feature type="domain" description="CS" evidence="5">
    <location>
        <begin position="131"/>
        <end position="220"/>
    </location>
</feature>
<dbReference type="EMBL" id="JADXDR010000129">
    <property type="protein sequence ID" value="KAI7838291.1"/>
    <property type="molecule type" value="Genomic_DNA"/>
</dbReference>
<comment type="function">
    <text evidence="3">Small heat shock protein required for the establishment of auxin gradients and for patterning of the apical domain of the embryo. Involved in the specification of the cotyledon primordia. Also required for normal inflorescence and floral meristem function, normal developmental patterning and thermotolerance. Acts as a molecular chaperone.</text>
</comment>
<evidence type="ECO:0000256" key="4">
    <source>
        <dbReference type="SAM" id="MobiDB-lite"/>
    </source>
</evidence>
<dbReference type="InterPro" id="IPR007052">
    <property type="entry name" value="CS_dom"/>
</dbReference>
<dbReference type="InterPro" id="IPR008978">
    <property type="entry name" value="HSP20-like_chaperone"/>
</dbReference>
<protein>
    <recommendedName>
        <fullName evidence="5">CS domain-containing protein</fullName>
    </recommendedName>
</protein>
<dbReference type="GO" id="GO:0006457">
    <property type="term" value="P:protein folding"/>
    <property type="evidence" value="ECO:0007669"/>
    <property type="project" value="TreeGrafter"/>
</dbReference>